<dbReference type="InterPro" id="IPR013857">
    <property type="entry name" value="NADH-UbQ_OxRdtase-assoc_prot30"/>
</dbReference>
<name>A0A7S2RXS1_9STRA</name>
<proteinExistence type="predicted"/>
<feature type="chain" id="PRO_5031179504" description="NADH:ubiquinone oxidoreductase intermediate-associated protein 30 domain-containing protein" evidence="1">
    <location>
        <begin position="23"/>
        <end position="222"/>
    </location>
</feature>
<reference evidence="3" key="1">
    <citation type="submission" date="2021-01" db="EMBL/GenBank/DDBJ databases">
        <authorList>
            <person name="Corre E."/>
            <person name="Pelletier E."/>
            <person name="Niang G."/>
            <person name="Scheremetjew M."/>
            <person name="Finn R."/>
            <person name="Kale V."/>
            <person name="Holt S."/>
            <person name="Cochrane G."/>
            <person name="Meng A."/>
            <person name="Brown T."/>
            <person name="Cohen L."/>
        </authorList>
    </citation>
    <scope>NUCLEOTIDE SEQUENCE</scope>
    <source>
        <strain evidence="3">CCMP1452</strain>
    </source>
</reference>
<protein>
    <recommendedName>
        <fullName evidence="2">NADH:ubiquinone oxidoreductase intermediate-associated protein 30 domain-containing protein</fullName>
    </recommendedName>
</protein>
<accession>A0A7S2RXS1</accession>
<keyword evidence="1" id="KW-0732">Signal</keyword>
<dbReference type="EMBL" id="HBHI01019727">
    <property type="protein sequence ID" value="CAD9682587.1"/>
    <property type="molecule type" value="Transcribed_RNA"/>
</dbReference>
<dbReference type="SUPFAM" id="SSF49785">
    <property type="entry name" value="Galactose-binding domain-like"/>
    <property type="match status" value="1"/>
</dbReference>
<dbReference type="InterPro" id="IPR008979">
    <property type="entry name" value="Galactose-bd-like_sf"/>
</dbReference>
<dbReference type="Pfam" id="PF08547">
    <property type="entry name" value="CIA30"/>
    <property type="match status" value="1"/>
</dbReference>
<gene>
    <name evidence="3" type="ORF">EANT1437_LOCUS10085</name>
</gene>
<sequence length="222" mass="24438">MWNKCVSILLMAMYATATVVSASSPDVKVTIADFTDDGKDDRRTMETINDPVMGGSSHSSQEQKKDFLYWHGEVKNVWFLKSPGFCIVQTAGEQSFPQNLGDFAGISYVVNISHDMLLPLTAQLNNGAWSSEGYPITYHAILQNVSSYDGKVELFAPWSSFTGMFHGKEVTAPALNTVGLSKVDRLGLSTFYSHKAGEFSVELFEIFAKDTTQSPRGLRAKA</sequence>
<organism evidence="3">
    <name type="scientific">Eucampia antarctica</name>
    <dbReference type="NCBI Taxonomy" id="49252"/>
    <lineage>
        <taxon>Eukaryota</taxon>
        <taxon>Sar</taxon>
        <taxon>Stramenopiles</taxon>
        <taxon>Ochrophyta</taxon>
        <taxon>Bacillariophyta</taxon>
        <taxon>Mediophyceae</taxon>
        <taxon>Biddulphiophycidae</taxon>
        <taxon>Hemiaulales</taxon>
        <taxon>Hemiaulaceae</taxon>
        <taxon>Eucampia</taxon>
    </lineage>
</organism>
<evidence type="ECO:0000313" key="3">
    <source>
        <dbReference type="EMBL" id="CAD9682587.1"/>
    </source>
</evidence>
<feature type="domain" description="NADH:ubiquinone oxidoreductase intermediate-associated protein 30" evidence="2">
    <location>
        <begin position="39"/>
        <end position="202"/>
    </location>
</feature>
<evidence type="ECO:0000256" key="1">
    <source>
        <dbReference type="SAM" id="SignalP"/>
    </source>
</evidence>
<feature type="signal peptide" evidence="1">
    <location>
        <begin position="1"/>
        <end position="22"/>
    </location>
</feature>
<dbReference type="AlphaFoldDB" id="A0A7S2RXS1"/>
<evidence type="ECO:0000259" key="2">
    <source>
        <dbReference type="Pfam" id="PF08547"/>
    </source>
</evidence>